<reference evidence="2 3" key="1">
    <citation type="submission" date="2024-12" db="EMBL/GenBank/DDBJ databases">
        <authorList>
            <person name="Lee Y."/>
        </authorList>
    </citation>
    <scope>NUCLEOTIDE SEQUENCE [LARGE SCALE GENOMIC DNA]</scope>
    <source>
        <strain evidence="2 3">03SUJ4</strain>
    </source>
</reference>
<feature type="region of interest" description="Disordered" evidence="1">
    <location>
        <begin position="1"/>
        <end position="67"/>
    </location>
</feature>
<evidence type="ECO:0000313" key="3">
    <source>
        <dbReference type="Proteomes" id="UP001634747"/>
    </source>
</evidence>
<evidence type="ECO:0000313" key="2">
    <source>
        <dbReference type="EMBL" id="MFN2975158.1"/>
    </source>
</evidence>
<dbReference type="RefSeq" id="WP_263413309.1">
    <property type="nucleotide sequence ID" value="NZ_BAABBH010000001.1"/>
</dbReference>
<organism evidence="2 3">
    <name type="scientific">Terriglobus aquaticus</name>
    <dbReference type="NCBI Taxonomy" id="940139"/>
    <lineage>
        <taxon>Bacteria</taxon>
        <taxon>Pseudomonadati</taxon>
        <taxon>Acidobacteriota</taxon>
        <taxon>Terriglobia</taxon>
        <taxon>Terriglobales</taxon>
        <taxon>Acidobacteriaceae</taxon>
        <taxon>Terriglobus</taxon>
    </lineage>
</organism>
<feature type="compositionally biased region" description="Pro residues" evidence="1">
    <location>
        <begin position="32"/>
        <end position="42"/>
    </location>
</feature>
<dbReference type="EMBL" id="JBJYXY010000001">
    <property type="protein sequence ID" value="MFN2975158.1"/>
    <property type="molecule type" value="Genomic_DNA"/>
</dbReference>
<comment type="caution">
    <text evidence="2">The sequence shown here is derived from an EMBL/GenBank/DDBJ whole genome shotgun (WGS) entry which is preliminary data.</text>
</comment>
<name>A0ABW9KIW5_9BACT</name>
<dbReference type="Proteomes" id="UP001634747">
    <property type="component" value="Unassembled WGS sequence"/>
</dbReference>
<gene>
    <name evidence="2" type="ORF">ACK2TP_05230</name>
</gene>
<protein>
    <submittedName>
        <fullName evidence="2">Uncharacterized protein</fullName>
    </submittedName>
</protein>
<evidence type="ECO:0000256" key="1">
    <source>
        <dbReference type="SAM" id="MobiDB-lite"/>
    </source>
</evidence>
<sequence>MSDLYPTDADPIDEAVPSYPPFPDDEILPSIPGDPIPNPEPEQPSLGMPDPGIYQGTGGTASVESKG</sequence>
<proteinExistence type="predicted"/>
<keyword evidence="3" id="KW-1185">Reference proteome</keyword>
<accession>A0ABW9KIW5</accession>